<dbReference type="Proteomes" id="UP001529510">
    <property type="component" value="Unassembled WGS sequence"/>
</dbReference>
<keyword evidence="2" id="KW-1185">Reference proteome</keyword>
<feature type="non-terminal residue" evidence="1">
    <location>
        <position position="308"/>
    </location>
</feature>
<sequence>MEGPFLGQNTIHLRPYNSSSLTTLKGGLARRYTEVPQVERAVAMHLCPQNATTWRGRPRLQSRAYSSPDCTHICQKSGRPSSPQFINSSCLEFGPADSHVVLRPWPGYMPKVHSWIRAQSCSVPTCRRLQTFDDIKDKNAEVSALDNHLERYSPKIDNLTQHLDDANDKLCMVRKELNHVYELKEEPRREKHPSVSPPLCRTELHIQELASNERSEGPQPKTSSTFTTQLFPANERKDPIQADFEAAYGMTIKDLNKLSNNVSKFSPNSKEGHDIQAHLQEIDFHLEMRPHVTDTDRLYLLRATSSLG</sequence>
<reference evidence="1 2" key="1">
    <citation type="submission" date="2024-05" db="EMBL/GenBank/DDBJ databases">
        <title>Genome sequencing and assembly of Indian major carp, Cirrhinus mrigala (Hamilton, 1822).</title>
        <authorList>
            <person name="Mohindra V."/>
            <person name="Chowdhury L.M."/>
            <person name="Lal K."/>
            <person name="Jena J.K."/>
        </authorList>
    </citation>
    <scope>NUCLEOTIDE SEQUENCE [LARGE SCALE GENOMIC DNA]</scope>
    <source>
        <strain evidence="1">CM1030</strain>
        <tissue evidence="1">Blood</tissue>
    </source>
</reference>
<dbReference type="AlphaFoldDB" id="A0ABD0MRP6"/>
<evidence type="ECO:0000313" key="1">
    <source>
        <dbReference type="EMBL" id="KAL0152714.1"/>
    </source>
</evidence>
<protein>
    <submittedName>
        <fullName evidence="1">Uncharacterized protein</fullName>
    </submittedName>
</protein>
<organism evidence="1 2">
    <name type="scientific">Cirrhinus mrigala</name>
    <name type="common">Mrigala</name>
    <dbReference type="NCBI Taxonomy" id="683832"/>
    <lineage>
        <taxon>Eukaryota</taxon>
        <taxon>Metazoa</taxon>
        <taxon>Chordata</taxon>
        <taxon>Craniata</taxon>
        <taxon>Vertebrata</taxon>
        <taxon>Euteleostomi</taxon>
        <taxon>Actinopterygii</taxon>
        <taxon>Neopterygii</taxon>
        <taxon>Teleostei</taxon>
        <taxon>Ostariophysi</taxon>
        <taxon>Cypriniformes</taxon>
        <taxon>Cyprinidae</taxon>
        <taxon>Labeoninae</taxon>
        <taxon>Labeonini</taxon>
        <taxon>Cirrhinus</taxon>
    </lineage>
</organism>
<name>A0ABD0MRP6_CIRMR</name>
<dbReference type="EMBL" id="JAMKFB020000189">
    <property type="protein sequence ID" value="KAL0152714.1"/>
    <property type="molecule type" value="Genomic_DNA"/>
</dbReference>
<evidence type="ECO:0000313" key="2">
    <source>
        <dbReference type="Proteomes" id="UP001529510"/>
    </source>
</evidence>
<gene>
    <name evidence="1" type="ORF">M9458_052437</name>
</gene>
<comment type="caution">
    <text evidence="1">The sequence shown here is derived from an EMBL/GenBank/DDBJ whole genome shotgun (WGS) entry which is preliminary data.</text>
</comment>
<proteinExistence type="predicted"/>
<accession>A0ABD0MRP6</accession>